<name>A0AAW2T9A3_9LAMI</name>
<gene>
    <name evidence="2" type="ORF">Slati_4138100</name>
</gene>
<organism evidence="2">
    <name type="scientific">Sesamum latifolium</name>
    <dbReference type="NCBI Taxonomy" id="2727402"/>
    <lineage>
        <taxon>Eukaryota</taxon>
        <taxon>Viridiplantae</taxon>
        <taxon>Streptophyta</taxon>
        <taxon>Embryophyta</taxon>
        <taxon>Tracheophyta</taxon>
        <taxon>Spermatophyta</taxon>
        <taxon>Magnoliopsida</taxon>
        <taxon>eudicotyledons</taxon>
        <taxon>Gunneridae</taxon>
        <taxon>Pentapetalae</taxon>
        <taxon>asterids</taxon>
        <taxon>lamiids</taxon>
        <taxon>Lamiales</taxon>
        <taxon>Pedaliaceae</taxon>
        <taxon>Sesamum</taxon>
    </lineage>
</organism>
<evidence type="ECO:0000313" key="2">
    <source>
        <dbReference type="EMBL" id="KAL0401082.1"/>
    </source>
</evidence>
<feature type="domain" description="RPAP1/MINIYO-like TPR repeats" evidence="1">
    <location>
        <begin position="26"/>
        <end position="158"/>
    </location>
</feature>
<dbReference type="Pfam" id="PF25766">
    <property type="entry name" value="TPR_RPAP1"/>
    <property type="match status" value="1"/>
</dbReference>
<accession>A0AAW2T9A3</accession>
<proteinExistence type="predicted"/>
<evidence type="ECO:0000259" key="1">
    <source>
        <dbReference type="Pfam" id="PF25766"/>
    </source>
</evidence>
<dbReference type="AlphaFoldDB" id="A0AAW2T9A3"/>
<dbReference type="InterPro" id="IPR055326">
    <property type="entry name" value="MINIYO"/>
</dbReference>
<dbReference type="InterPro" id="IPR057989">
    <property type="entry name" value="TPR_RPAP1/MINIYO-like"/>
</dbReference>
<sequence>MRRAGMSMKLCRMFMATLDGRELVNLHDNLSVESLQFESEIHENYSTFIETLVEQFAAASYGDILFGRQVAIYLHRSVEASVRLSAWNALSNACALELLPPLAKCCTQAKGYLEPIEDDERILDAYVKSWVSGALKAKRSSMAFSLVLHHLSSFIFSNVAGICSHCAVNLQNLCYVTTLANSTTRQANVCICAATCGQGMLVKLICYEKPNMSLQTWSQVEKRLQQLKEICEGYVSAVKKLESCITTTYLDSNSRNL</sequence>
<reference evidence="2" key="1">
    <citation type="submission" date="2020-06" db="EMBL/GenBank/DDBJ databases">
        <authorList>
            <person name="Li T."/>
            <person name="Hu X."/>
            <person name="Zhang T."/>
            <person name="Song X."/>
            <person name="Zhang H."/>
            <person name="Dai N."/>
            <person name="Sheng W."/>
            <person name="Hou X."/>
            <person name="Wei L."/>
        </authorList>
    </citation>
    <scope>NUCLEOTIDE SEQUENCE</scope>
    <source>
        <strain evidence="2">KEN1</strain>
        <tissue evidence="2">Leaf</tissue>
    </source>
</reference>
<dbReference type="EMBL" id="JACGWN010000015">
    <property type="protein sequence ID" value="KAL0401082.1"/>
    <property type="molecule type" value="Genomic_DNA"/>
</dbReference>
<dbReference type="PANTHER" id="PTHR47605:SF2">
    <property type="entry name" value="TRANSCRIPTIONAL ELONGATION REGULATOR MINIYO"/>
    <property type="match status" value="1"/>
</dbReference>
<dbReference type="PANTHER" id="PTHR47605">
    <property type="entry name" value="TRANSCRIPTIONAL ELONGATION REGULATOR MINIYO"/>
    <property type="match status" value="1"/>
</dbReference>
<protein>
    <submittedName>
        <fullName evidence="2">Transcriptional elongation regulator MINIYO</fullName>
    </submittedName>
</protein>
<comment type="caution">
    <text evidence="2">The sequence shown here is derived from an EMBL/GenBank/DDBJ whole genome shotgun (WGS) entry which is preliminary data.</text>
</comment>
<reference evidence="2" key="2">
    <citation type="journal article" date="2024" name="Plant">
        <title>Genomic evolution and insights into agronomic trait innovations of Sesamum species.</title>
        <authorList>
            <person name="Miao H."/>
            <person name="Wang L."/>
            <person name="Qu L."/>
            <person name="Liu H."/>
            <person name="Sun Y."/>
            <person name="Le M."/>
            <person name="Wang Q."/>
            <person name="Wei S."/>
            <person name="Zheng Y."/>
            <person name="Lin W."/>
            <person name="Duan Y."/>
            <person name="Cao H."/>
            <person name="Xiong S."/>
            <person name="Wang X."/>
            <person name="Wei L."/>
            <person name="Li C."/>
            <person name="Ma Q."/>
            <person name="Ju M."/>
            <person name="Zhao R."/>
            <person name="Li G."/>
            <person name="Mu C."/>
            <person name="Tian Q."/>
            <person name="Mei H."/>
            <person name="Zhang T."/>
            <person name="Gao T."/>
            <person name="Zhang H."/>
        </authorList>
    </citation>
    <scope>NUCLEOTIDE SEQUENCE</scope>
    <source>
        <strain evidence="2">KEN1</strain>
    </source>
</reference>